<name>A0A1G2UZ95_9BACT</name>
<keyword evidence="1" id="KW-0812">Transmembrane</keyword>
<accession>A0A1G2UZ95</accession>
<comment type="caution">
    <text evidence="2">The sequence shown here is derived from an EMBL/GenBank/DDBJ whole genome shotgun (WGS) entry which is preliminary data.</text>
</comment>
<evidence type="ECO:0000313" key="2">
    <source>
        <dbReference type="EMBL" id="OHB14686.1"/>
    </source>
</evidence>
<evidence type="ECO:0000313" key="3">
    <source>
        <dbReference type="Proteomes" id="UP000177697"/>
    </source>
</evidence>
<feature type="transmembrane region" description="Helical" evidence="1">
    <location>
        <begin position="12"/>
        <end position="33"/>
    </location>
</feature>
<reference evidence="2 3" key="1">
    <citation type="journal article" date="2016" name="Nat. Commun.">
        <title>Thousands of microbial genomes shed light on interconnected biogeochemical processes in an aquifer system.</title>
        <authorList>
            <person name="Anantharaman K."/>
            <person name="Brown C.T."/>
            <person name="Hug L.A."/>
            <person name="Sharon I."/>
            <person name="Castelle C.J."/>
            <person name="Probst A.J."/>
            <person name="Thomas B.C."/>
            <person name="Singh A."/>
            <person name="Wilkins M.J."/>
            <person name="Karaoz U."/>
            <person name="Brodie E.L."/>
            <person name="Williams K.H."/>
            <person name="Hubbard S.S."/>
            <person name="Banfield J.F."/>
        </authorList>
    </citation>
    <scope>NUCLEOTIDE SEQUENCE [LARGE SCALE GENOMIC DNA]</scope>
</reference>
<proteinExistence type="predicted"/>
<dbReference type="EMBL" id="MHWW01000017">
    <property type="protein sequence ID" value="OHB14686.1"/>
    <property type="molecule type" value="Genomic_DNA"/>
</dbReference>
<sequence length="83" mass="10190">MNLNNFLSSESFIFLLVAIIFFIIVREILTWYWKINKAIRILERIERNTRKDGVKYPDEEFDEEYFKRNNIKIPNEDTTKEQK</sequence>
<evidence type="ECO:0000256" key="1">
    <source>
        <dbReference type="SAM" id="Phobius"/>
    </source>
</evidence>
<dbReference type="Proteomes" id="UP000177697">
    <property type="component" value="Unassembled WGS sequence"/>
</dbReference>
<dbReference type="AlphaFoldDB" id="A0A1G2UZ95"/>
<gene>
    <name evidence="2" type="ORF">A2431_00560</name>
</gene>
<protein>
    <submittedName>
        <fullName evidence="2">Uncharacterized protein</fullName>
    </submittedName>
</protein>
<organism evidence="2 3">
    <name type="scientific">Candidatus Zambryskibacteria bacterium RIFOXYC1_FULL_39_10</name>
    <dbReference type="NCBI Taxonomy" id="1802779"/>
    <lineage>
        <taxon>Bacteria</taxon>
        <taxon>Candidatus Zambryskiibacteriota</taxon>
    </lineage>
</organism>
<keyword evidence="1" id="KW-0472">Membrane</keyword>
<keyword evidence="1" id="KW-1133">Transmembrane helix</keyword>